<feature type="region of interest" description="Disordered" evidence="1">
    <location>
        <begin position="1164"/>
        <end position="1250"/>
    </location>
</feature>
<dbReference type="HOGENOM" id="CLU_265018_0_0_1"/>
<feature type="compositionally biased region" description="Low complexity" evidence="1">
    <location>
        <begin position="151"/>
        <end position="168"/>
    </location>
</feature>
<reference evidence="3" key="2">
    <citation type="submission" date="2015-01" db="EMBL/GenBank/DDBJ databases">
        <title>Evolutionary Origins and Diversification of the Mycorrhizal Mutualists.</title>
        <authorList>
            <consortium name="DOE Joint Genome Institute"/>
            <consortium name="Mycorrhizal Genomics Consortium"/>
            <person name="Kohler A."/>
            <person name="Kuo A."/>
            <person name="Nagy L.G."/>
            <person name="Floudas D."/>
            <person name="Copeland A."/>
            <person name="Barry K.W."/>
            <person name="Cichocki N."/>
            <person name="Veneault-Fourrey C."/>
            <person name="LaButti K."/>
            <person name="Lindquist E.A."/>
            <person name="Lipzen A."/>
            <person name="Lundell T."/>
            <person name="Morin E."/>
            <person name="Murat C."/>
            <person name="Riley R."/>
            <person name="Ohm R."/>
            <person name="Sun H."/>
            <person name="Tunlid A."/>
            <person name="Henrissat B."/>
            <person name="Grigoriev I.V."/>
            <person name="Hibbett D.S."/>
            <person name="Martin F."/>
        </authorList>
    </citation>
    <scope>NUCLEOTIDE SEQUENCE [LARGE SCALE GENOMIC DNA]</scope>
    <source>
        <strain evidence="3">MUT 4182</strain>
    </source>
</reference>
<reference evidence="2 3" key="1">
    <citation type="submission" date="2014-04" db="EMBL/GenBank/DDBJ databases">
        <authorList>
            <consortium name="DOE Joint Genome Institute"/>
            <person name="Kuo A."/>
            <person name="Girlanda M."/>
            <person name="Perotto S."/>
            <person name="Kohler A."/>
            <person name="Nagy L.G."/>
            <person name="Floudas D."/>
            <person name="Copeland A."/>
            <person name="Barry K.W."/>
            <person name="Cichocki N."/>
            <person name="Veneault-Fourrey C."/>
            <person name="LaButti K."/>
            <person name="Lindquist E.A."/>
            <person name="Lipzen A."/>
            <person name="Lundell T."/>
            <person name="Morin E."/>
            <person name="Murat C."/>
            <person name="Sun H."/>
            <person name="Tunlid A."/>
            <person name="Henrissat B."/>
            <person name="Grigoriev I.V."/>
            <person name="Hibbett D.S."/>
            <person name="Martin F."/>
            <person name="Nordberg H.P."/>
            <person name="Cantor M.N."/>
            <person name="Hua S.X."/>
        </authorList>
    </citation>
    <scope>NUCLEOTIDE SEQUENCE [LARGE SCALE GENOMIC DNA]</scope>
    <source>
        <strain evidence="2 3">MUT 4182</strain>
    </source>
</reference>
<feature type="compositionally biased region" description="Polar residues" evidence="1">
    <location>
        <begin position="324"/>
        <end position="344"/>
    </location>
</feature>
<feature type="region of interest" description="Disordered" evidence="1">
    <location>
        <begin position="253"/>
        <end position="288"/>
    </location>
</feature>
<feature type="compositionally biased region" description="Polar residues" evidence="1">
    <location>
        <begin position="819"/>
        <end position="829"/>
    </location>
</feature>
<feature type="compositionally biased region" description="Polar residues" evidence="1">
    <location>
        <begin position="551"/>
        <end position="599"/>
    </location>
</feature>
<feature type="region of interest" description="Disordered" evidence="1">
    <location>
        <begin position="24"/>
        <end position="65"/>
    </location>
</feature>
<protein>
    <submittedName>
        <fullName evidence="2">Uncharacterized protein</fullName>
    </submittedName>
</protein>
<gene>
    <name evidence="2" type="ORF">M407DRAFT_228356</name>
</gene>
<dbReference type="AlphaFoldDB" id="A0A0C3Q3Y7"/>
<feature type="compositionally biased region" description="Polar residues" evidence="1">
    <location>
        <begin position="1164"/>
        <end position="1197"/>
    </location>
</feature>
<feature type="compositionally biased region" description="Polar residues" evidence="1">
    <location>
        <begin position="1018"/>
        <end position="1028"/>
    </location>
</feature>
<proteinExistence type="predicted"/>
<evidence type="ECO:0000256" key="1">
    <source>
        <dbReference type="SAM" id="MobiDB-lite"/>
    </source>
</evidence>
<keyword evidence="3" id="KW-1185">Reference proteome</keyword>
<feature type="compositionally biased region" description="Polar residues" evidence="1">
    <location>
        <begin position="906"/>
        <end position="915"/>
    </location>
</feature>
<organism evidence="2 3">
    <name type="scientific">Tulasnella calospora MUT 4182</name>
    <dbReference type="NCBI Taxonomy" id="1051891"/>
    <lineage>
        <taxon>Eukaryota</taxon>
        <taxon>Fungi</taxon>
        <taxon>Dikarya</taxon>
        <taxon>Basidiomycota</taxon>
        <taxon>Agaricomycotina</taxon>
        <taxon>Agaricomycetes</taxon>
        <taxon>Cantharellales</taxon>
        <taxon>Tulasnellaceae</taxon>
        <taxon>Tulasnella</taxon>
    </lineage>
</organism>
<feature type="compositionally biased region" description="Basic and acidic residues" evidence="1">
    <location>
        <begin position="345"/>
        <end position="361"/>
    </location>
</feature>
<feature type="compositionally biased region" description="Basic and acidic residues" evidence="1">
    <location>
        <begin position="137"/>
        <end position="148"/>
    </location>
</feature>
<feature type="compositionally biased region" description="Polar residues" evidence="1">
    <location>
        <begin position="982"/>
        <end position="1002"/>
    </location>
</feature>
<feature type="compositionally biased region" description="Basic and acidic residues" evidence="1">
    <location>
        <begin position="1029"/>
        <end position="1040"/>
    </location>
</feature>
<dbReference type="Proteomes" id="UP000054248">
    <property type="component" value="Unassembled WGS sequence"/>
</dbReference>
<dbReference type="OrthoDB" id="10650377at2759"/>
<dbReference type="EMBL" id="KN823385">
    <property type="protein sequence ID" value="KIO17429.1"/>
    <property type="molecule type" value="Genomic_DNA"/>
</dbReference>
<accession>A0A0C3Q3Y7</accession>
<feature type="region of interest" description="Disordered" evidence="1">
    <location>
        <begin position="534"/>
        <end position="599"/>
    </location>
</feature>
<evidence type="ECO:0000313" key="2">
    <source>
        <dbReference type="EMBL" id="KIO17429.1"/>
    </source>
</evidence>
<feature type="compositionally biased region" description="Polar residues" evidence="1">
    <location>
        <begin position="1082"/>
        <end position="1098"/>
    </location>
</feature>
<name>A0A0C3Q3Y7_9AGAM</name>
<feature type="compositionally biased region" description="Basic and acidic residues" evidence="1">
    <location>
        <begin position="1239"/>
        <end position="1250"/>
    </location>
</feature>
<feature type="compositionally biased region" description="Low complexity" evidence="1">
    <location>
        <begin position="367"/>
        <end position="379"/>
    </location>
</feature>
<feature type="region of interest" description="Disordered" evidence="1">
    <location>
        <begin position="819"/>
        <end position="916"/>
    </location>
</feature>
<feature type="compositionally biased region" description="Polar residues" evidence="1">
    <location>
        <begin position="851"/>
        <end position="863"/>
    </location>
</feature>
<feature type="region of interest" description="Disordered" evidence="1">
    <location>
        <begin position="317"/>
        <end position="457"/>
    </location>
</feature>
<feature type="compositionally biased region" description="Polar residues" evidence="1">
    <location>
        <begin position="264"/>
        <end position="281"/>
    </location>
</feature>
<feature type="compositionally biased region" description="Polar residues" evidence="1">
    <location>
        <begin position="1042"/>
        <end position="1051"/>
    </location>
</feature>
<feature type="compositionally biased region" description="Polar residues" evidence="1">
    <location>
        <begin position="420"/>
        <end position="453"/>
    </location>
</feature>
<evidence type="ECO:0000313" key="3">
    <source>
        <dbReference type="Proteomes" id="UP000054248"/>
    </source>
</evidence>
<sequence>MYIDVALLPLTIEDHQYRSIPDTEVASSLPNRPTSSTQTPPLPSAFTDRAYLSSPSEVPPASGIEDEVVDDPVANRMTTKVLADREDDLIQRHLTLDPNGSVLSRPGPESYCGRSQERTEETTEQAEALQRIQVVRDSTERSDDERLGMKTSAPASSSTSTTAEPSTSIPVPNQEPPTDISTITRCRKGKERAQDSEGAAGGVANIATDLIVKKLQVKHNSSHASRIAASEAKQTGISQEQLGSMIKLSGPSNAVDDIAGDESTAGSFPNYQGEQTNGDSSNADRSEVRDQRRLPYVASLQQASSSALGQSQLQLPSSLAPVNNGRQGTTNARSSSLSREASPTRSEDSHLSYDDEAHDGGQDMGDTSPGQPPGNSGPTTPGPIPGDKRKRGTPSTGSSDRPATKHQRPEFELEDPYSPLPQSRLRTSQHETNSNRSQPASRPNTKPTLQDGSNLGAKAKLFGRTFPALRSPNSIPEEETVEVAVGSSTPSAATSHPSESLIEIRRFPATSVLEYQVFRIKSWLTGSGNLFSEPQDYDTGPIKTPNHEQTMDSSAFERTSSSAAPGSRTQPSTIPAAVPNQTPTTENQVDGTHQSNHIATSGRHWIESSRSGIASDHAIDILGLLRGWCAAFINLDAGLLAEAGLQVTRTRTAATQTRGSIGVEQLAQEAPNLQARGNEDYYSAFLRPLVGFCRPYPRRYSWPSVWRLFPAVRAQRSFQSPRRYVAAPILAPKRLLAHSGVQERGSIRAPLSPTNSNPSNLEYFFAFMKDSLVRFAVVLVGITSDPLWKNLWSSAATAPAPPIKLAGNQMTGLNTVASSVGTSQVNQDSALRDGDRRTKNAAVETEGSALPTEQSSNDPSSSVTDRHENLPSSSLDTAKAKTKQKDTKNKIKNRKNKEKPNPDSPNPGQVGSVTSDGLGDVEMALLETQAHSYVFGSSANNPPPSFPRVSAPMEAVHINSPSPMDVEWDDKKRDPEDREVESQQLASGSNGNNEVPSGSSSSKKGHREGSRSARKNKTQSTATLSQQEGKTKQPPKKEGSGRLSTKTTSDTVRLGGTSPVAEALPGPSRTGPSVGGPAVMPSQKTPSPIRKASTSPSATLALDSRDEVMVDVESPRQLPKRDTNHGSQIPVQENFGEAPIVPDDAGPPPFATNVDVSTTGLNEVILDSNTPPTDANISATPMEQPSSASGNPVQSGISIPPNPPAESAVVDQVIPETPARLDQLGPGGSIGLNINSSHANKEQDGEGERFRVQMLRSMT</sequence>
<feature type="region of interest" description="Disordered" evidence="1">
    <location>
        <begin position="97"/>
        <end position="181"/>
    </location>
</feature>
<feature type="region of interest" description="Disordered" evidence="1">
    <location>
        <begin position="936"/>
        <end position="1130"/>
    </location>
</feature>